<dbReference type="OrthoDB" id="266663at2759"/>
<dbReference type="GO" id="GO:0005737">
    <property type="term" value="C:cytoplasm"/>
    <property type="evidence" value="ECO:0000318"/>
    <property type="project" value="GO_Central"/>
</dbReference>
<dbReference type="Proteomes" id="UP000002149">
    <property type="component" value="Chromosome 9"/>
</dbReference>
<keyword evidence="5" id="KW-1185">Reference proteome</keyword>
<evidence type="ECO:0000313" key="5">
    <source>
        <dbReference type="Proteomes" id="UP000002149"/>
    </source>
</evidence>
<dbReference type="InParanoid" id="Q5KAZ5"/>
<dbReference type="SUPFAM" id="SSF52799">
    <property type="entry name" value="(Phosphotyrosine protein) phosphatases II"/>
    <property type="match status" value="1"/>
</dbReference>
<dbReference type="AlphaFoldDB" id="Q5KAZ5"/>
<dbReference type="InterPro" id="IPR057023">
    <property type="entry name" value="PTP-SAK"/>
</dbReference>
<feature type="compositionally biased region" description="Basic and acidic residues" evidence="2">
    <location>
        <begin position="450"/>
        <end position="470"/>
    </location>
</feature>
<dbReference type="Gene3D" id="3.90.190.10">
    <property type="entry name" value="Protein tyrosine phosphatase superfamily"/>
    <property type="match status" value="1"/>
</dbReference>
<feature type="domain" description="Tyrosine specific protein phosphatases" evidence="3">
    <location>
        <begin position="860"/>
        <end position="901"/>
    </location>
</feature>
<evidence type="ECO:0000256" key="1">
    <source>
        <dbReference type="ARBA" id="ARBA00022801"/>
    </source>
</evidence>
<feature type="region of interest" description="Disordered" evidence="2">
    <location>
        <begin position="136"/>
        <end position="173"/>
    </location>
</feature>
<feature type="region of interest" description="Disordered" evidence="2">
    <location>
        <begin position="321"/>
        <end position="414"/>
    </location>
</feature>
<feature type="region of interest" description="Disordered" evidence="2">
    <location>
        <begin position="611"/>
        <end position="674"/>
    </location>
</feature>
<feature type="region of interest" description="Disordered" evidence="2">
    <location>
        <begin position="193"/>
        <end position="221"/>
    </location>
</feature>
<dbReference type="GO" id="GO:0005634">
    <property type="term" value="C:nucleus"/>
    <property type="evidence" value="ECO:0000318"/>
    <property type="project" value="GO_Central"/>
</dbReference>
<feature type="compositionally biased region" description="Polar residues" evidence="2">
    <location>
        <begin position="612"/>
        <end position="623"/>
    </location>
</feature>
<dbReference type="PANTHER" id="PTHR23339">
    <property type="entry name" value="TYROSINE SPECIFIC PROTEIN PHOSPHATASE AND DUAL SPECIFICITY PROTEIN PHOSPHATASE"/>
    <property type="match status" value="1"/>
</dbReference>
<accession>Q5KAZ5</accession>
<dbReference type="eggNOG" id="ENOG502RZZ0">
    <property type="taxonomic scope" value="Eukaryota"/>
</dbReference>
<evidence type="ECO:0000256" key="2">
    <source>
        <dbReference type="SAM" id="MobiDB-lite"/>
    </source>
</evidence>
<gene>
    <name evidence="4" type="ordered locus">CNI04350</name>
</gene>
<evidence type="ECO:0000313" key="4">
    <source>
        <dbReference type="EMBL" id="AAW45713.2"/>
    </source>
</evidence>
<dbReference type="RefSeq" id="XP_024513583.1">
    <property type="nucleotide sequence ID" value="XM_024657904.1"/>
</dbReference>
<feature type="region of interest" description="Disordered" evidence="2">
    <location>
        <begin position="1"/>
        <end position="97"/>
    </location>
</feature>
<dbReference type="GO" id="GO:0004725">
    <property type="term" value="F:protein tyrosine phosphatase activity"/>
    <property type="evidence" value="ECO:0000318"/>
    <property type="project" value="GO_Central"/>
</dbReference>
<dbReference type="HOGENOM" id="CLU_307952_0_0_1"/>
<dbReference type="EMBL" id="AE017349">
    <property type="protein sequence ID" value="AAW45713.2"/>
    <property type="molecule type" value="Genomic_DNA"/>
</dbReference>
<dbReference type="STRING" id="214684.Q5KAZ5"/>
<feature type="compositionally biased region" description="Basic residues" evidence="2">
    <location>
        <begin position="36"/>
        <end position="52"/>
    </location>
</feature>
<feature type="compositionally biased region" description="Low complexity" evidence="2">
    <location>
        <begin position="507"/>
        <end position="523"/>
    </location>
</feature>
<reference evidence="4 5" key="1">
    <citation type="journal article" date="2005" name="Science">
        <title>The genome of the basidiomycetous yeast and human pathogen Cryptococcus neoformans.</title>
        <authorList>
            <person name="Loftus B.J."/>
            <person name="Fung E."/>
            <person name="Roncaglia P."/>
            <person name="Rowley D."/>
            <person name="Amedeo P."/>
            <person name="Bruno D."/>
            <person name="Vamathevan J."/>
            <person name="Miranda M."/>
            <person name="Anderson I.J."/>
            <person name="Fraser J.A."/>
            <person name="Allen J.E."/>
            <person name="Bosdet I.E."/>
            <person name="Brent M.R."/>
            <person name="Chiu R."/>
            <person name="Doering T.L."/>
            <person name="Donlin M.J."/>
            <person name="D'Souza C.A."/>
            <person name="Fox D.S."/>
            <person name="Grinberg V."/>
            <person name="Fu J."/>
            <person name="Fukushima M."/>
            <person name="Haas B.J."/>
            <person name="Huang J.C."/>
            <person name="Janbon G."/>
            <person name="Jones S.J."/>
            <person name="Koo H.L."/>
            <person name="Krzywinski M.I."/>
            <person name="Kwon-Chung J.K."/>
            <person name="Lengeler K.B."/>
            <person name="Maiti R."/>
            <person name="Marra M.A."/>
            <person name="Marra R.E."/>
            <person name="Mathewson C.A."/>
            <person name="Mitchell T.G."/>
            <person name="Pertea M."/>
            <person name="Riggs F.R."/>
            <person name="Salzberg S.L."/>
            <person name="Schein J.E."/>
            <person name="Shvartsbeyn A."/>
            <person name="Shin H."/>
            <person name="Shumway M."/>
            <person name="Specht C.A."/>
            <person name="Suh B.B."/>
            <person name="Tenney A."/>
            <person name="Utterback T.R."/>
            <person name="Wickes B.L."/>
            <person name="Wortman J.R."/>
            <person name="Wye N.H."/>
            <person name="Kronstad J.W."/>
            <person name="Lodge J.K."/>
            <person name="Heitman J."/>
            <person name="Davis R.W."/>
            <person name="Fraser C.M."/>
            <person name="Hyman R.W."/>
        </authorList>
    </citation>
    <scope>NUCLEOTIDE SEQUENCE [LARGE SCALE GENOMIC DNA]</scope>
    <source>
        <strain evidence="5">JEC21 / ATCC MYA-565</strain>
    </source>
</reference>
<feature type="compositionally biased region" description="Polar residues" evidence="2">
    <location>
        <begin position="524"/>
        <end position="546"/>
    </location>
</feature>
<protein>
    <recommendedName>
        <fullName evidence="3">Tyrosine specific protein phosphatases domain-containing protein</fullName>
    </recommendedName>
</protein>
<sequence length="996" mass="108327">MSRAATATPPPQTYFPQRNATPSMRHAAPSPAIHFGRQHQHLGQSHVKRRVKGNGGSGLKKQHIPNSREQNEEDQLGMSFEDLGAERVLQNPNSDKADIDVDIDIDLDLDPNLTPASSRASIVSGLSQDQGPVLLTPVQSDSEGRGPVLVSNSGRVSSAGSEGGEEEGRASPGWMGKMAMAVVNTGMSVSRGFGNAQAHGKRVQSQPQPQPQAQAQAHDQTLAHPAEKIDDQQRQREWAEAENRRIHECARLCSQWPLSGYNLGKYGPGGAATFYQPQSFCNPQHVAWVMHRQAQIEQRLALTEGTFFDCRKVRQRKRQGDCENGRGCRAREEDEQSEVSTSTDDSTLSSRLSGSTCSTDSRSNSTANSSNPSSSQDENNSEPLSLVQPQRPSAPRSLTAEHYAYGRTAQKMEREKEMAEDLREAMACSLLEFSHPERRGSVTSSATKDVSADGRDENGEKLENAEVEGRRERGRKMFAELEALARDVGLGHVGEGMDVDEDLCEESQPQPQPDTQATPSAQTHAASYSSEPSMPRTRTQRAQSCGSKRPIPSTRCSADGEEEKRRKVRPVAPPTTSSGFDPMCTATMEVEEAVDEAMVVEEAVDNGVIMPATQTQSQNQSHTGESRLKTGRGKGMSSSVPDLSKTYPHSESATTYPPQRQQQPEQSNSRDIYPPPAVFGVVVKTSESHPIIISPFFPKDLLGILAEHLVLPLGGARKPLLLGSKLDVPSLLLSYSPGMPFPSSGSMRNQSQSTQTQPVSNLCQAPRVPALGNLLLSSCPGKRLRMEGPSKGRGPVCRDLATDLKRIKGEGVGCLVCCLDDEELELLGVPWETYRDVAAETGLDVIRLPMPDGFTPVSMELFDSQVSLIATKYTLQGINVLVHCRGGVGRAGMTACAWAIKMGFVQPHPSLVIVEEAARQRYNLTHGISPTSNSPTPIAPSAAVPAELEHQIVMSMVERVIAMIRCRRGLKAIESFEQVAFLMRYVGWLRQGARSA</sequence>
<keyword evidence="1" id="KW-0378">Hydrolase</keyword>
<name>Q5KAZ5_CRYD1</name>
<feature type="region of interest" description="Disordered" evidence="2">
    <location>
        <begin position="504"/>
        <end position="582"/>
    </location>
</feature>
<dbReference type="Pfam" id="PF22784">
    <property type="entry name" value="PTP-SAK"/>
    <property type="match status" value="1"/>
</dbReference>
<feature type="region of interest" description="Disordered" evidence="2">
    <location>
        <begin position="437"/>
        <end position="470"/>
    </location>
</feature>
<dbReference type="GeneID" id="3259710"/>
<dbReference type="InterPro" id="IPR029021">
    <property type="entry name" value="Prot-tyrosine_phosphatase-like"/>
</dbReference>
<dbReference type="InterPro" id="IPR050561">
    <property type="entry name" value="PTP"/>
</dbReference>
<dbReference type="KEGG" id="cne:CNI04350"/>
<proteinExistence type="predicted"/>
<feature type="compositionally biased region" description="Polar residues" evidence="2">
    <location>
        <begin position="636"/>
        <end position="670"/>
    </location>
</feature>
<evidence type="ECO:0000259" key="3">
    <source>
        <dbReference type="PROSITE" id="PS50056"/>
    </source>
</evidence>
<feature type="compositionally biased region" description="Low complexity" evidence="2">
    <location>
        <begin position="338"/>
        <end position="383"/>
    </location>
</feature>
<dbReference type="PaxDb" id="214684-Q5KAZ5"/>
<dbReference type="InterPro" id="IPR000387">
    <property type="entry name" value="Tyr_Pase_dom"/>
</dbReference>
<organism evidence="4 5">
    <name type="scientific">Cryptococcus deneoformans (strain JEC21 / ATCC MYA-565)</name>
    <name type="common">Cryptococcus neoformans var. neoformans serotype D</name>
    <dbReference type="NCBI Taxonomy" id="214684"/>
    <lineage>
        <taxon>Eukaryota</taxon>
        <taxon>Fungi</taxon>
        <taxon>Dikarya</taxon>
        <taxon>Basidiomycota</taxon>
        <taxon>Agaricomycotina</taxon>
        <taxon>Tremellomycetes</taxon>
        <taxon>Tremellales</taxon>
        <taxon>Cryptococcaceae</taxon>
        <taxon>Cryptococcus</taxon>
        <taxon>Cryptococcus neoformans species complex</taxon>
    </lineage>
</organism>
<dbReference type="VEuPathDB" id="FungiDB:CNI04350"/>
<dbReference type="PROSITE" id="PS50056">
    <property type="entry name" value="TYR_PHOSPHATASE_2"/>
    <property type="match status" value="1"/>
</dbReference>
<feature type="compositionally biased region" description="Basic and acidic residues" evidence="2">
    <location>
        <begin position="321"/>
        <end position="332"/>
    </location>
</feature>